<keyword evidence="1" id="KW-0732">Signal</keyword>
<dbReference type="RefSeq" id="WP_306876603.1">
    <property type="nucleotide sequence ID" value="NZ_JAUSSW010000001.1"/>
</dbReference>
<dbReference type="SMART" id="SM00710">
    <property type="entry name" value="PbH1"/>
    <property type="match status" value="3"/>
</dbReference>
<evidence type="ECO:0000313" key="2">
    <source>
        <dbReference type="EMBL" id="MDQ0100588.1"/>
    </source>
</evidence>
<organism evidence="2 3">
    <name type="scientific">Paenarthrobacter nicotinovorans</name>
    <name type="common">Arthrobacter nicotinovorans</name>
    <dbReference type="NCBI Taxonomy" id="29320"/>
    <lineage>
        <taxon>Bacteria</taxon>
        <taxon>Bacillati</taxon>
        <taxon>Actinomycetota</taxon>
        <taxon>Actinomycetes</taxon>
        <taxon>Micrococcales</taxon>
        <taxon>Micrococcaceae</taxon>
        <taxon>Paenarthrobacter</taxon>
    </lineage>
</organism>
<comment type="caution">
    <text evidence="2">The sequence shown here is derived from an EMBL/GenBank/DDBJ whole genome shotgun (WGS) entry which is preliminary data.</text>
</comment>
<feature type="chain" id="PRO_5046549462" description="Polygalacturonase" evidence="1">
    <location>
        <begin position="39"/>
        <end position="447"/>
    </location>
</feature>
<dbReference type="InterPro" id="IPR006626">
    <property type="entry name" value="PbH1"/>
</dbReference>
<dbReference type="Proteomes" id="UP001244563">
    <property type="component" value="Unassembled WGS sequence"/>
</dbReference>
<proteinExistence type="predicted"/>
<accession>A0ABT9TI23</accession>
<keyword evidence="3" id="KW-1185">Reference proteome</keyword>
<name>A0ABT9TI23_PAENI</name>
<sequence>MGTADIELGLPMRRTGAQPRRRWTALAVAATVASLAMAGAPVATATATATATAGRAFSLSAAPTATTADAACTKSGATGSTATRAYTVTTTVNDAGDDTSAIQNRINAAGAAGGGVVKLVAGTYIINGKLRMANNVKLEGAGPATILKAGPDFLSTKGPYGGYPIVTTNYATNTTITNLTADHSGNTLPASNSLDGRLSEYVVDIRGGSNNLVDGVHVKNPFTYSIAAAGTTKFCVTNSSTVVVTSGKYDQLDGIHVLDSSFGDVISNAIDQRVGTDGDDGLVAHTIDGTTHDINYIGNTVRGGHRGSSMQLAVGNHSIYNLKVADNEFYGAPYGIRTGYYDNRTGAVTGVILSGNYIHDLEFGHVLPEGSYDAIHIGDFGAQGPITNVVATDNRACAAGDIHLAPGTSNIKRNNTIPNRNMLTLRQDRILAGGFSRQLQPRTDHSA</sequence>
<evidence type="ECO:0000313" key="3">
    <source>
        <dbReference type="Proteomes" id="UP001244563"/>
    </source>
</evidence>
<dbReference type="InterPro" id="IPR011050">
    <property type="entry name" value="Pectin_lyase_fold/virulence"/>
</dbReference>
<dbReference type="InterPro" id="IPR012334">
    <property type="entry name" value="Pectin_lyas_fold"/>
</dbReference>
<feature type="signal peptide" evidence="1">
    <location>
        <begin position="1"/>
        <end position="38"/>
    </location>
</feature>
<reference evidence="2 3" key="1">
    <citation type="submission" date="2023-07" db="EMBL/GenBank/DDBJ databases">
        <title>Sorghum-associated microbial communities from plants grown in Nebraska, USA.</title>
        <authorList>
            <person name="Schachtman D."/>
        </authorList>
    </citation>
    <scope>NUCLEOTIDE SEQUENCE [LARGE SCALE GENOMIC DNA]</scope>
    <source>
        <strain evidence="2 3">CC523</strain>
    </source>
</reference>
<dbReference type="Gene3D" id="2.160.20.10">
    <property type="entry name" value="Single-stranded right-handed beta-helix, Pectin lyase-like"/>
    <property type="match status" value="1"/>
</dbReference>
<evidence type="ECO:0008006" key="4">
    <source>
        <dbReference type="Google" id="ProtNLM"/>
    </source>
</evidence>
<evidence type="ECO:0000256" key="1">
    <source>
        <dbReference type="SAM" id="SignalP"/>
    </source>
</evidence>
<protein>
    <recommendedName>
        <fullName evidence="4">Polygalacturonase</fullName>
    </recommendedName>
</protein>
<dbReference type="EMBL" id="JAUSSW010000001">
    <property type="protein sequence ID" value="MDQ0100588.1"/>
    <property type="molecule type" value="Genomic_DNA"/>
</dbReference>
<gene>
    <name evidence="2" type="ORF">J2T10_000207</name>
</gene>
<dbReference type="SUPFAM" id="SSF51126">
    <property type="entry name" value="Pectin lyase-like"/>
    <property type="match status" value="1"/>
</dbReference>